<gene>
    <name evidence="2" type="ORF">GPA21_06620</name>
</gene>
<reference evidence="2" key="1">
    <citation type="submission" date="2019-12" db="EMBL/GenBank/DDBJ databases">
        <title>Comparative genomics gives insights into the taxonomy of the Azoarcus-Aromatoleum group and reveals separate origins of nif in the plant-associated Azoarcus and non-plant-associated Aromatoleum sub-groups.</title>
        <authorList>
            <person name="Lafos M."/>
            <person name="Maluk M."/>
            <person name="Batista M."/>
            <person name="Junghare M."/>
            <person name="Carmona M."/>
            <person name="Faoro H."/>
            <person name="Cruz L.M."/>
            <person name="Battistoni F."/>
            <person name="De Souza E."/>
            <person name="Pedrosa F."/>
            <person name="Chen W.-M."/>
            <person name="Poole P.S."/>
            <person name="Dixon R.A."/>
            <person name="James E.K."/>
        </authorList>
    </citation>
    <scope>NUCLEOTIDE SEQUENCE</scope>
    <source>
        <strain evidence="2">NSC3</strain>
    </source>
</reference>
<evidence type="ECO:0000313" key="3">
    <source>
        <dbReference type="Proteomes" id="UP000599523"/>
    </source>
</evidence>
<sequence>MHSAQELVSQIQALTSLPSVYTRIREVIDAPDGSLTEVSEVIGADPALAARLLKVVNSALYGYGGKIDSLHRAVTLLGLQQVHDMVLAMSLGSVFAGMHPSHMDMTRFWRDSVMRGIAAREIARLSDQPTAERMLVVGLLADIGHLVMYQTVPQLADEARTHAEASGRSLAESERDIVGCDFAEVGAALCAQWQLPACFAEIVGAQLNPRLAGEFALEASMVLIADRIVEAERNGETSEDAAQSISPAIWAAIGLRADSFGEMRAAVELNLTAYLQILFSGLRGS</sequence>
<comment type="caution">
    <text evidence="2">The sequence shown here is derived from an EMBL/GenBank/DDBJ whole genome shotgun (WGS) entry which is preliminary data.</text>
</comment>
<dbReference type="InterPro" id="IPR052340">
    <property type="entry name" value="RNase_Y/CdgJ"/>
</dbReference>
<dbReference type="SUPFAM" id="SSF109604">
    <property type="entry name" value="HD-domain/PDEase-like"/>
    <property type="match status" value="1"/>
</dbReference>
<dbReference type="PROSITE" id="PS51833">
    <property type="entry name" value="HDOD"/>
    <property type="match status" value="1"/>
</dbReference>
<organism evidence="2 3">
    <name type="scientific">Azoarcus taiwanensis</name>
    <dbReference type="NCBI Taxonomy" id="666964"/>
    <lineage>
        <taxon>Bacteria</taxon>
        <taxon>Pseudomonadati</taxon>
        <taxon>Pseudomonadota</taxon>
        <taxon>Betaproteobacteria</taxon>
        <taxon>Rhodocyclales</taxon>
        <taxon>Zoogloeaceae</taxon>
        <taxon>Azoarcus</taxon>
    </lineage>
</organism>
<dbReference type="Gene3D" id="1.10.3210.10">
    <property type="entry name" value="Hypothetical protein af1432"/>
    <property type="match status" value="1"/>
</dbReference>
<dbReference type="EMBL" id="WTVM01000028">
    <property type="protein sequence ID" value="NMG02643.1"/>
    <property type="molecule type" value="Genomic_DNA"/>
</dbReference>
<dbReference type="PANTHER" id="PTHR33525">
    <property type="match status" value="1"/>
</dbReference>
<dbReference type="PANTHER" id="PTHR33525:SF3">
    <property type="entry name" value="RIBONUCLEASE Y"/>
    <property type="match status" value="1"/>
</dbReference>
<dbReference type="Proteomes" id="UP000599523">
    <property type="component" value="Unassembled WGS sequence"/>
</dbReference>
<proteinExistence type="predicted"/>
<dbReference type="InterPro" id="IPR013976">
    <property type="entry name" value="HDOD"/>
</dbReference>
<protein>
    <submittedName>
        <fullName evidence="2">HDOD domain-containing protein</fullName>
    </submittedName>
</protein>
<feature type="domain" description="HDOD" evidence="1">
    <location>
        <begin position="14"/>
        <end position="209"/>
    </location>
</feature>
<dbReference type="AlphaFoldDB" id="A0A972FC61"/>
<keyword evidence="3" id="KW-1185">Reference proteome</keyword>
<evidence type="ECO:0000259" key="1">
    <source>
        <dbReference type="PROSITE" id="PS51833"/>
    </source>
</evidence>
<evidence type="ECO:0000313" key="2">
    <source>
        <dbReference type="EMBL" id="NMG02643.1"/>
    </source>
</evidence>
<accession>A0A972FC61</accession>
<dbReference type="Pfam" id="PF08668">
    <property type="entry name" value="HDOD"/>
    <property type="match status" value="1"/>
</dbReference>
<dbReference type="RefSeq" id="WP_168987427.1">
    <property type="nucleotide sequence ID" value="NZ_CAWPHM010000210.1"/>
</dbReference>
<name>A0A972FC61_9RHOO</name>